<dbReference type="Pfam" id="PF01883">
    <property type="entry name" value="FeS_assembly_P"/>
    <property type="match status" value="1"/>
</dbReference>
<evidence type="ECO:0000313" key="5">
    <source>
        <dbReference type="Proteomes" id="UP000469870"/>
    </source>
</evidence>
<dbReference type="RefSeq" id="WP_153831388.1">
    <property type="nucleotide sequence ID" value="NZ_WJQR01000003.1"/>
</dbReference>
<evidence type="ECO:0000313" key="3">
    <source>
        <dbReference type="EMBL" id="MRJ46295.1"/>
    </source>
</evidence>
<gene>
    <name evidence="3" type="ORF">GF867_01730</name>
    <name evidence="2" type="ORF">GIY11_04555</name>
</gene>
<dbReference type="Proteomes" id="UP000440066">
    <property type="component" value="Unassembled WGS sequence"/>
</dbReference>
<proteinExistence type="predicted"/>
<sequence length="113" mass="12651">MRDDIQTNNFPDDLKQAIIDQLVTIFDPEIGLDIYNLGLIYAMEVDSNKHCEITLTFTGMACSCVDTVPIELTEKLTSIEGIDTVKVNIVWEPAWNIQNISRIGRIALGINPN</sequence>
<dbReference type="PANTHER" id="PTHR42831">
    <property type="entry name" value="FE-S PROTEIN MATURATION AUXILIARY FACTOR YITW"/>
    <property type="match status" value="1"/>
</dbReference>
<evidence type="ECO:0000313" key="4">
    <source>
        <dbReference type="Proteomes" id="UP000440066"/>
    </source>
</evidence>
<accession>A0A844BTL9</accession>
<protein>
    <submittedName>
        <fullName evidence="2">DUF59 domain-containing protein</fullName>
    </submittedName>
</protein>
<dbReference type="InterPro" id="IPR034904">
    <property type="entry name" value="FSCA_dom_sf"/>
</dbReference>
<feature type="domain" description="MIP18 family-like" evidence="1">
    <location>
        <begin position="15"/>
        <end position="88"/>
    </location>
</feature>
<dbReference type="SUPFAM" id="SSF117916">
    <property type="entry name" value="Fe-S cluster assembly (FSCA) domain-like"/>
    <property type="match status" value="1"/>
</dbReference>
<dbReference type="EMBL" id="WJQT01000001">
    <property type="protein sequence ID" value="MRJ46295.1"/>
    <property type="molecule type" value="Genomic_DNA"/>
</dbReference>
<reference evidence="2 5" key="2">
    <citation type="submission" date="2019-11" db="EMBL/GenBank/DDBJ databases">
        <title>Characterisation of Fundicoccus ignavus gen. nov. sp. nov., a novel genus of the family Aerococcaceae isolated from bulk tank milk.</title>
        <authorList>
            <person name="Siebert A."/>
            <person name="Huptas C."/>
            <person name="Wenning M."/>
            <person name="Scherer S."/>
            <person name="Doll E.V."/>
        </authorList>
    </citation>
    <scope>NUCLEOTIDE SEQUENCE [LARGE SCALE GENOMIC DNA]</scope>
    <source>
        <strain evidence="2 5">DSM 109653</strain>
    </source>
</reference>
<name>A0A844BTL9_9LACT</name>
<evidence type="ECO:0000259" key="1">
    <source>
        <dbReference type="Pfam" id="PF01883"/>
    </source>
</evidence>
<reference evidence="3 4" key="1">
    <citation type="submission" date="2019-11" db="EMBL/GenBank/DDBJ databases">
        <title>Characterisation of Fundicoccus ignavus gen. nov. sp. nov., a novel genus of the family Aerococcaceae from bulk tank milk.</title>
        <authorList>
            <person name="Siebert A."/>
            <person name="Huptas C."/>
            <person name="Wenning M."/>
            <person name="Scherer S."/>
            <person name="Doll E.V."/>
        </authorList>
    </citation>
    <scope>NUCLEOTIDE SEQUENCE [LARGE SCALE GENOMIC DNA]</scope>
    <source>
        <strain evidence="3 4">DSM 109652</strain>
    </source>
</reference>
<dbReference type="Gene3D" id="3.30.300.130">
    <property type="entry name" value="Fe-S cluster assembly (FSCA)"/>
    <property type="match status" value="1"/>
</dbReference>
<dbReference type="EMBL" id="WJQR01000003">
    <property type="protein sequence ID" value="MRI81283.1"/>
    <property type="molecule type" value="Genomic_DNA"/>
</dbReference>
<dbReference type="InterPro" id="IPR002744">
    <property type="entry name" value="MIP18-like"/>
</dbReference>
<evidence type="ECO:0000313" key="2">
    <source>
        <dbReference type="EMBL" id="MRI81283.1"/>
    </source>
</evidence>
<comment type="caution">
    <text evidence="2">The sequence shown here is derived from an EMBL/GenBank/DDBJ whole genome shotgun (WGS) entry which is preliminary data.</text>
</comment>
<dbReference type="InterPro" id="IPR052339">
    <property type="entry name" value="Fe-S_Maturation_MIP18"/>
</dbReference>
<organism evidence="2 5">
    <name type="scientific">Fundicoccus ignavus</name>
    <dbReference type="NCBI Taxonomy" id="2664442"/>
    <lineage>
        <taxon>Bacteria</taxon>
        <taxon>Bacillati</taxon>
        <taxon>Bacillota</taxon>
        <taxon>Bacilli</taxon>
        <taxon>Lactobacillales</taxon>
        <taxon>Aerococcaceae</taxon>
        <taxon>Fundicoccus</taxon>
    </lineage>
</organism>
<dbReference type="Proteomes" id="UP000469870">
    <property type="component" value="Unassembled WGS sequence"/>
</dbReference>
<dbReference type="AlphaFoldDB" id="A0A844BTL9"/>
<dbReference type="PANTHER" id="PTHR42831:SF1">
    <property type="entry name" value="FE-S PROTEIN MATURATION AUXILIARY FACTOR YITW"/>
    <property type="match status" value="1"/>
</dbReference>